<feature type="compositionally biased region" description="Basic and acidic residues" evidence="8">
    <location>
        <begin position="891"/>
        <end position="905"/>
    </location>
</feature>
<dbReference type="EMBL" id="GL379922">
    <property type="protein sequence ID" value="EGT35474.1"/>
    <property type="molecule type" value="Genomic_DNA"/>
</dbReference>
<dbReference type="Gene3D" id="3.40.50.300">
    <property type="entry name" value="P-loop containing nucleotide triphosphate hydrolases"/>
    <property type="match status" value="1"/>
</dbReference>
<dbReference type="GO" id="GO:0045259">
    <property type="term" value="C:proton-transporting ATP synthase complex"/>
    <property type="evidence" value="ECO:0007669"/>
    <property type="project" value="UniProtKB-KW"/>
</dbReference>
<keyword evidence="6" id="KW-0496">Mitochondrion</keyword>
<dbReference type="InterPro" id="IPR008688">
    <property type="entry name" value="ATP_synth_Bsub_B/MI25"/>
</dbReference>
<dbReference type="SUPFAM" id="SSF49899">
    <property type="entry name" value="Concanavalin A-like lectins/glucanases"/>
    <property type="match status" value="1"/>
</dbReference>
<dbReference type="Proteomes" id="UP000008068">
    <property type="component" value="Unassembled WGS sequence"/>
</dbReference>
<dbReference type="SUPFAM" id="SSF48371">
    <property type="entry name" value="ARM repeat"/>
    <property type="match status" value="1"/>
</dbReference>
<dbReference type="GO" id="GO:0019901">
    <property type="term" value="F:protein kinase binding"/>
    <property type="evidence" value="ECO:0007669"/>
    <property type="project" value="TreeGrafter"/>
</dbReference>
<protein>
    <submittedName>
        <fullName evidence="11">Uncharacterized protein</fullName>
    </submittedName>
</protein>
<dbReference type="Gene3D" id="1.20.5.2210">
    <property type="match status" value="1"/>
</dbReference>
<feature type="compositionally biased region" description="Low complexity" evidence="8">
    <location>
        <begin position="1435"/>
        <end position="1446"/>
    </location>
</feature>
<proteinExistence type="predicted"/>
<keyword evidence="12" id="KW-1185">Reference proteome</keyword>
<dbReference type="GO" id="GO:0015078">
    <property type="term" value="F:proton transmembrane transporter activity"/>
    <property type="evidence" value="ECO:0007669"/>
    <property type="project" value="InterPro"/>
</dbReference>
<dbReference type="GO" id="GO:0015986">
    <property type="term" value="P:proton motive force-driven ATP synthesis"/>
    <property type="evidence" value="ECO:0007669"/>
    <property type="project" value="InterPro"/>
</dbReference>
<dbReference type="FunFam" id="2.60.120.200:FF:000010">
    <property type="entry name" value="neurobeachin isoform X2"/>
    <property type="match status" value="1"/>
</dbReference>
<accession>G0NPZ5</accession>
<dbReference type="STRING" id="135651.G0NPZ5"/>
<dbReference type="InterPro" id="IPR050865">
    <property type="entry name" value="BEACH_Domain"/>
</dbReference>
<feature type="compositionally biased region" description="Basic and acidic residues" evidence="8">
    <location>
        <begin position="1358"/>
        <end position="1376"/>
    </location>
</feature>
<evidence type="ECO:0000313" key="12">
    <source>
        <dbReference type="Proteomes" id="UP000008068"/>
    </source>
</evidence>
<comment type="subcellular location">
    <subcellularLocation>
        <location evidence="1">Mitochondrion membrane</location>
    </subcellularLocation>
</comment>
<dbReference type="HOGENOM" id="CLU_249543_0_0_1"/>
<evidence type="ECO:0000256" key="5">
    <source>
        <dbReference type="ARBA" id="ARBA00023065"/>
    </source>
</evidence>
<feature type="compositionally biased region" description="Acidic residues" evidence="8">
    <location>
        <begin position="24"/>
        <end position="35"/>
    </location>
</feature>
<keyword evidence="2" id="KW-0813">Transport</keyword>
<dbReference type="GO" id="GO:0031966">
    <property type="term" value="C:mitochondrial membrane"/>
    <property type="evidence" value="ECO:0007669"/>
    <property type="project" value="UniProtKB-SubCell"/>
</dbReference>
<dbReference type="Gene3D" id="2.60.120.200">
    <property type="match status" value="1"/>
</dbReference>
<dbReference type="eggNOG" id="KOG0996">
    <property type="taxonomic scope" value="Eukaryota"/>
</dbReference>
<feature type="region of interest" description="Disordered" evidence="8">
    <location>
        <begin position="1"/>
        <end position="117"/>
    </location>
</feature>
<dbReference type="InterPro" id="IPR031570">
    <property type="entry name" value="NBEA/BDCP_DUF4704"/>
</dbReference>
<dbReference type="InterPro" id="IPR013320">
    <property type="entry name" value="ConA-like_dom_sf"/>
</dbReference>
<keyword evidence="7" id="KW-0472">Membrane</keyword>
<evidence type="ECO:0000256" key="1">
    <source>
        <dbReference type="ARBA" id="ARBA00004325"/>
    </source>
</evidence>
<dbReference type="OrthoDB" id="26681at2759"/>
<dbReference type="Pfam" id="PF05405">
    <property type="entry name" value="Mt_ATP-synt_B"/>
    <property type="match status" value="1"/>
</dbReference>
<feature type="region of interest" description="Disordered" evidence="8">
    <location>
        <begin position="891"/>
        <end position="952"/>
    </location>
</feature>
<gene>
    <name evidence="11" type="ORF">CAEBREN_10834</name>
</gene>
<keyword evidence="3" id="KW-0138">CF(0)</keyword>
<dbReference type="GO" id="GO:0005829">
    <property type="term" value="C:cytosol"/>
    <property type="evidence" value="ECO:0007669"/>
    <property type="project" value="TreeGrafter"/>
</dbReference>
<dbReference type="InterPro" id="IPR016024">
    <property type="entry name" value="ARM-type_fold"/>
</dbReference>
<feature type="compositionally biased region" description="Polar residues" evidence="8">
    <location>
        <begin position="44"/>
        <end position="56"/>
    </location>
</feature>
<dbReference type="eggNOG" id="KOG3976">
    <property type="taxonomic scope" value="Eukaryota"/>
</dbReference>
<feature type="compositionally biased region" description="Basic and acidic residues" evidence="8">
    <location>
        <begin position="1335"/>
        <end position="1347"/>
    </location>
</feature>
<evidence type="ECO:0000259" key="10">
    <source>
        <dbReference type="Pfam" id="PF20425"/>
    </source>
</evidence>
<feature type="compositionally biased region" description="Polar residues" evidence="8">
    <location>
        <begin position="1377"/>
        <end position="1416"/>
    </location>
</feature>
<dbReference type="PANTHER" id="PTHR13743">
    <property type="entry name" value="BEIGE/BEACH-RELATED"/>
    <property type="match status" value="1"/>
</dbReference>
<keyword evidence="5" id="KW-0406">Ion transport</keyword>
<feature type="compositionally biased region" description="Low complexity" evidence="8">
    <location>
        <begin position="928"/>
        <end position="937"/>
    </location>
</feature>
<sequence length="1483" mass="167204">MEISETSHNESGPPIRENGTVESPAEDEVNDEESNMETVDLGMNDTSATDASSPNVFKNIDNEAPEGPADVTSSEEAAEVQETNAPEEKVEEIVIPSAPTPAPPQDVSPTAAIESLPPLPEGKELELEDDVTSSLPRLLSKTTLIHSNEEGADETIQRLVTALHSNSPNTDRTQIVDNLFNLLVGGHFDQESKFVIEEASNVDHMLTLLSHCDADLQNEIWSLFLAVMKKSNRNLEACTRVGLISKVLDLLPEAPPLLADLLVQIIAALVAYSINVKQTKNLLRALKSTKDQWSPNSLKLLHVLKEMPQHDSADVFFSFPGKDQSGIILPPIKMMPYQQGWTFATWLRMEPLNSVTFEKEQPVLYSFRTSKGIGYSCHFTGNCLVVNVEKTKGKEQSRCIRAELGARKWHHIAIAHCYSRWGRSDIKCFIDGQLAETIELSWVVTSPTNWDRCSIGGSADGTANTAFCGQMGAMYLFAEALSLQQANSLFCLGPAYQSTFKHDSETSLPEGYKKHLFDGHLHSSLVFAYCPKNCHGQLCLYTPPKTVANTYFVQIPHAVMKEGVEVITTHSIHKSLQSVEGIQILLPLFAQIDLSSSHDNSIDGEVCQILLSLISLLLSSSQSSQQQLFHSKGFLIISSCLQKASPSHLSMKVLEQLIHIAKFLLRCPAGSPLLKHLFDYILFNPKLWIRARPEVQVHLYQYLATDSLANNNFSSMLRRVPTVIEMCHTLKHFYWLALSQTASVYTVEERPENFATADIVAIRSATLTFINRIVVAPSGSPEEEEKSRDQEVHTLLNLLATVRKMELTFEHNNHFEPLWIERNLNLRVRELVRPVRDYLVEQGTVPARIIPWHFGIRHGELVFDARHIGQTLNSLDPPRQLIFFLVRRHNENHNPRPHSPENPERDPEDSPPPGPRQALKPRNVMPPQERAVQQQQERQQRDANGEQDQSSPQLYSRVFVAARGAATGHATAQASDNCVGYFEKIAYRFKGIPLPTETEAPKSMFDACNKEWSAPELLPAVPNDFKEHPDRDLTNYTCPSRPMYPPKSRLLVIPDSWFTPFQKVTGTSGPYLFFGELFGFLVNKELWVFEEQGHMTVGWILFYLLVSRTVGYKIDAGLYKDYQDRVGFFKGLIQEDLKKDVDFRKTSAKHTESLAALKESMPASLKESMQLQIEAVYRKNVQTVSNEIKRRIDYLKETEETKARLERDQLLKLINESVEKQVSQKDFQEKFLQNIKTAGTPITYDVSHYRNVSIIAQYIRQKTENAQFIIISLRNNMFELANRLVGIYKVYGCTKNVSIDPQKVCELAKHLSDQMGKQTCTLPDEVSRRFNETISRQNKELTAREKQYPNFPSSSEISKAEKIVSVEGRVRKELNHTDSSSRPQSKASDMPSTSRADSRANHSSAPHASERPSSQRTPRKERHTDADETTPPVKRSNSTTTTTSTRSPRRNLAGGGTAERQDDTLPLDGEQQEQEHEHEEEEE</sequence>
<name>G0NPZ5_CAEBE</name>
<dbReference type="InParanoid" id="G0NPZ5"/>
<keyword evidence="4" id="KW-0375">Hydrogen ion transport</keyword>
<dbReference type="InterPro" id="IPR046852">
    <property type="entry name" value="Neurobeachin_a-sol"/>
</dbReference>
<evidence type="ECO:0000256" key="6">
    <source>
        <dbReference type="ARBA" id="ARBA00023128"/>
    </source>
</evidence>
<dbReference type="PANTHER" id="PTHR13743:SF162">
    <property type="entry name" value="NEUROBEACHIN"/>
    <property type="match status" value="1"/>
</dbReference>
<evidence type="ECO:0000259" key="9">
    <source>
        <dbReference type="Pfam" id="PF15787"/>
    </source>
</evidence>
<dbReference type="InterPro" id="IPR027417">
    <property type="entry name" value="P-loop_NTPase"/>
</dbReference>
<dbReference type="Pfam" id="PF13385">
    <property type="entry name" value="Laminin_G_3"/>
    <property type="match status" value="1"/>
</dbReference>
<dbReference type="GO" id="GO:0008104">
    <property type="term" value="P:intracellular protein localization"/>
    <property type="evidence" value="ECO:0007669"/>
    <property type="project" value="TreeGrafter"/>
</dbReference>
<evidence type="ECO:0000256" key="7">
    <source>
        <dbReference type="ARBA" id="ARBA00023136"/>
    </source>
</evidence>
<reference evidence="12" key="1">
    <citation type="submission" date="2011-07" db="EMBL/GenBank/DDBJ databases">
        <authorList>
            <consortium name="Caenorhabditis brenneri Sequencing and Analysis Consortium"/>
            <person name="Wilson R.K."/>
        </authorList>
    </citation>
    <scope>NUCLEOTIDE SEQUENCE [LARGE SCALE GENOMIC DNA]</scope>
    <source>
        <strain evidence="12">PB2801</strain>
    </source>
</reference>
<feature type="domain" description="Neurobeachin alpha-solenoid region" evidence="10">
    <location>
        <begin position="154"/>
        <end position="299"/>
    </location>
</feature>
<evidence type="ECO:0000313" key="11">
    <source>
        <dbReference type="EMBL" id="EGT35474.1"/>
    </source>
</evidence>
<dbReference type="Pfam" id="PF20425">
    <property type="entry name" value="Neurobeachin"/>
    <property type="match status" value="1"/>
</dbReference>
<organism evidence="12">
    <name type="scientific">Caenorhabditis brenneri</name>
    <name type="common">Nematode worm</name>
    <dbReference type="NCBI Taxonomy" id="135651"/>
    <lineage>
        <taxon>Eukaryota</taxon>
        <taxon>Metazoa</taxon>
        <taxon>Ecdysozoa</taxon>
        <taxon>Nematoda</taxon>
        <taxon>Chromadorea</taxon>
        <taxon>Rhabditida</taxon>
        <taxon>Rhabditina</taxon>
        <taxon>Rhabditomorpha</taxon>
        <taxon>Rhabditoidea</taxon>
        <taxon>Rhabditidae</taxon>
        <taxon>Peloderinae</taxon>
        <taxon>Caenorhabditis</taxon>
    </lineage>
</organism>
<evidence type="ECO:0000256" key="2">
    <source>
        <dbReference type="ARBA" id="ARBA00022448"/>
    </source>
</evidence>
<evidence type="ECO:0000256" key="3">
    <source>
        <dbReference type="ARBA" id="ARBA00022547"/>
    </source>
</evidence>
<dbReference type="SUPFAM" id="SSF161060">
    <property type="entry name" value="ATP synthase B chain-like"/>
    <property type="match status" value="1"/>
</dbReference>
<dbReference type="Pfam" id="PF15787">
    <property type="entry name" value="DUF4704"/>
    <property type="match status" value="1"/>
</dbReference>
<evidence type="ECO:0000256" key="8">
    <source>
        <dbReference type="SAM" id="MobiDB-lite"/>
    </source>
</evidence>
<feature type="region of interest" description="Disordered" evidence="8">
    <location>
        <begin position="1335"/>
        <end position="1483"/>
    </location>
</feature>
<evidence type="ECO:0000256" key="4">
    <source>
        <dbReference type="ARBA" id="ARBA00022781"/>
    </source>
</evidence>
<feature type="domain" description="DUF4704" evidence="9">
    <location>
        <begin position="551"/>
        <end position="805"/>
    </location>
</feature>
<dbReference type="eggNOG" id="KOG1787">
    <property type="taxonomic scope" value="Eukaryota"/>
</dbReference>